<comment type="caution">
    <text evidence="1">The sequence shown here is derived from an EMBL/GenBank/DDBJ whole genome shotgun (WGS) entry which is preliminary data.</text>
</comment>
<organism evidence="1 2">
    <name type="scientific">Zalaria obscura</name>
    <dbReference type="NCBI Taxonomy" id="2024903"/>
    <lineage>
        <taxon>Eukaryota</taxon>
        <taxon>Fungi</taxon>
        <taxon>Dikarya</taxon>
        <taxon>Ascomycota</taxon>
        <taxon>Pezizomycotina</taxon>
        <taxon>Dothideomycetes</taxon>
        <taxon>Dothideomycetidae</taxon>
        <taxon>Dothideales</taxon>
        <taxon>Zalariaceae</taxon>
        <taxon>Zalaria</taxon>
    </lineage>
</organism>
<dbReference type="Proteomes" id="UP001320706">
    <property type="component" value="Unassembled WGS sequence"/>
</dbReference>
<protein>
    <submittedName>
        <fullName evidence="1">Uncharacterized protein</fullName>
    </submittedName>
</protein>
<accession>A0ACC3SSB6</accession>
<dbReference type="EMBL" id="JAMKPW020000001">
    <property type="protein sequence ID" value="KAK8222120.1"/>
    <property type="molecule type" value="Genomic_DNA"/>
</dbReference>
<evidence type="ECO:0000313" key="1">
    <source>
        <dbReference type="EMBL" id="KAK8222120.1"/>
    </source>
</evidence>
<keyword evidence="2" id="KW-1185">Reference proteome</keyword>
<sequence length="700" mass="76835">MERHVQKDEDFHSLSGNEPDCEDEVASLNSDLPPVHPVPIMQDAFEESIRESAEETNGDDTPVTGRPNAEARRADLLEQEAYDDSWNTRWKQKPGAKSHPIMKLMAQIVFGMHLLHQQQAKSDAEVVKILQTHVDEVDGFLEKTTEDFDLAIRDIDERIRYLTLPMTHRDVFDIMLDDKQFRTQLIDGNEKIEKIIERTAKAMNAALQDVEKGITSTTELGKYLDSVKFDWPHDRDDLGAIFAAMRGNEEGWLSCLRDLQMKANKLGVSLVQLGTVIGEMDKLAAAASRRNKVSQFRLAQDHRLINGKTQSRISTTTTGTHAPLSKYSSTTQKKRSISNGLVDKPLPRDPDSVEPAVQATLRRSQSGPLDRVMQKQRASSVPMPDRYDGTRRTVPPPTRANNDPPSPTHSDPGNNDRSRNVRVKKMTPREPISPKGSETAELAAFLRASGPLQPQPQPRTAARRSAKVHTPPDPLNNNQGPLNPLSSNPPVELDSTPVEKPRAPPFKVRGAVAMPAPTTPSRTLEPDTDPTRASLTNADDYRQPIPSASPHPDDSAYASSTDAIHPSHSHTTQQPEQAEPALAPRPSISPPSTAGLPRTPSRLGLFPSTQSQSRSLSGASTPLQRSWSGSVSTPQPGQAQQQGSRPQTALPDLSQRPLPAGREELGMGVGVGVGVGRKRGNSAFSFKRMFRRGKVHAIAA</sequence>
<reference evidence="1" key="1">
    <citation type="submission" date="2024-02" db="EMBL/GenBank/DDBJ databases">
        <title>Metagenome Assembled Genome of Zalaria obscura JY119.</title>
        <authorList>
            <person name="Vighnesh L."/>
            <person name="Jagadeeshwari U."/>
            <person name="Venkata Ramana C."/>
            <person name="Sasikala C."/>
        </authorList>
    </citation>
    <scope>NUCLEOTIDE SEQUENCE</scope>
    <source>
        <strain evidence="1">JY119</strain>
    </source>
</reference>
<name>A0ACC3SSB6_9PEZI</name>
<gene>
    <name evidence="1" type="ORF">M8818_000290</name>
</gene>
<evidence type="ECO:0000313" key="2">
    <source>
        <dbReference type="Proteomes" id="UP001320706"/>
    </source>
</evidence>
<proteinExistence type="predicted"/>